<accession>A0A6P8AZB8</accession>
<gene>
    <name evidence="2" type="ORF">PgNI_10628</name>
</gene>
<evidence type="ECO:0000313" key="2">
    <source>
        <dbReference type="RefSeq" id="XP_030980258.1"/>
    </source>
</evidence>
<evidence type="ECO:0000313" key="1">
    <source>
        <dbReference type="Proteomes" id="UP000515153"/>
    </source>
</evidence>
<dbReference type="Proteomes" id="UP000515153">
    <property type="component" value="Chromosome VII"/>
</dbReference>
<protein>
    <submittedName>
        <fullName evidence="2">Uncharacterized protein</fullName>
    </submittedName>
</protein>
<name>A0A6P8AZB8_PYRGI</name>
<reference evidence="2" key="2">
    <citation type="submission" date="2019-10" db="EMBL/GenBank/DDBJ databases">
        <authorList>
            <consortium name="NCBI Genome Project"/>
        </authorList>
    </citation>
    <scope>NUCLEOTIDE SEQUENCE</scope>
    <source>
        <strain evidence="2">NI907</strain>
    </source>
</reference>
<keyword evidence="1" id="KW-1185">Reference proteome</keyword>
<organism evidence="1 2">
    <name type="scientific">Pyricularia grisea</name>
    <name type="common">Crabgrass-specific blast fungus</name>
    <name type="synonym">Magnaporthe grisea</name>
    <dbReference type="NCBI Taxonomy" id="148305"/>
    <lineage>
        <taxon>Eukaryota</taxon>
        <taxon>Fungi</taxon>
        <taxon>Dikarya</taxon>
        <taxon>Ascomycota</taxon>
        <taxon>Pezizomycotina</taxon>
        <taxon>Sordariomycetes</taxon>
        <taxon>Sordariomycetidae</taxon>
        <taxon>Magnaporthales</taxon>
        <taxon>Pyriculariaceae</taxon>
        <taxon>Pyricularia</taxon>
    </lineage>
</organism>
<proteinExistence type="predicted"/>
<dbReference type="RefSeq" id="XP_030980258.1">
    <property type="nucleotide sequence ID" value="XM_031130601.1"/>
</dbReference>
<reference evidence="1 2" key="1">
    <citation type="journal article" date="2019" name="Mol. Biol. Evol.">
        <title>Blast fungal genomes show frequent chromosomal changes, gene gains and losses, and effector gene turnover.</title>
        <authorList>
            <person name="Gomez Luciano L.B."/>
            <person name="Jason Tsai I."/>
            <person name="Chuma I."/>
            <person name="Tosa Y."/>
            <person name="Chen Y.H."/>
            <person name="Li J.Y."/>
            <person name="Li M.Y."/>
            <person name="Jade Lu M.Y."/>
            <person name="Nakayashiki H."/>
            <person name="Li W.H."/>
        </authorList>
    </citation>
    <scope>NUCLEOTIDE SEQUENCE [LARGE SCALE GENOMIC DNA]</scope>
    <source>
        <strain evidence="1 2">NI907</strain>
    </source>
</reference>
<dbReference type="GeneID" id="41965507"/>
<dbReference type="KEGG" id="pgri:PgNI_10628"/>
<sequence>MNSYIGPIVTGRARGNVSLKPIFLQRACQHIQFVAVSKRVQVIQSPARIHAIVSSSPPTRYPASTLVSHRPLPLP</sequence>
<reference evidence="2" key="3">
    <citation type="submission" date="2025-08" db="UniProtKB">
        <authorList>
            <consortium name="RefSeq"/>
        </authorList>
    </citation>
    <scope>IDENTIFICATION</scope>
    <source>
        <strain evidence="2">NI907</strain>
    </source>
</reference>
<dbReference type="AlphaFoldDB" id="A0A6P8AZB8"/>